<accession>A0ABS6ZQM3</accession>
<dbReference type="RefSeq" id="WP_219791575.1">
    <property type="nucleotide sequence ID" value="NZ_JAHYCA010000003.1"/>
</dbReference>
<reference evidence="1 2" key="1">
    <citation type="submission" date="2021-07" db="EMBL/GenBank/DDBJ databases">
        <authorList>
            <person name="So Y."/>
        </authorList>
    </citation>
    <scope>NUCLEOTIDE SEQUENCE [LARGE SCALE GENOMIC DNA]</scope>
    <source>
        <strain evidence="1 2">Y3S6</strain>
    </source>
</reference>
<evidence type="ECO:0000313" key="2">
    <source>
        <dbReference type="Proteomes" id="UP000769617"/>
    </source>
</evidence>
<comment type="caution">
    <text evidence="1">The sequence shown here is derived from an EMBL/GenBank/DDBJ whole genome shotgun (WGS) entry which is preliminary data.</text>
</comment>
<dbReference type="EMBL" id="JAHYCA010000003">
    <property type="protein sequence ID" value="MBW6391325.1"/>
    <property type="molecule type" value="Genomic_DNA"/>
</dbReference>
<keyword evidence="2" id="KW-1185">Reference proteome</keyword>
<sequence>MNIRDIGSSIRLGIMKCMVTQIFGQVPNNIVSALVEIKKNATILFTNWSVPVTLNYSFEPRSQLRAAFFHERRVRWRYWVYPWEDYHGKYSNFINSGSQKLGSFVAPLTAAGYGQRWAK</sequence>
<proteinExistence type="predicted"/>
<evidence type="ECO:0000313" key="1">
    <source>
        <dbReference type="EMBL" id="MBW6391325.1"/>
    </source>
</evidence>
<name>A0ABS6ZQM3_9GAMM</name>
<dbReference type="Proteomes" id="UP000769617">
    <property type="component" value="Unassembled WGS sequence"/>
</dbReference>
<protein>
    <submittedName>
        <fullName evidence="1">Uncharacterized protein</fullName>
    </submittedName>
</protein>
<organism evidence="1 2">
    <name type="scientific">Billgrantia antri</name>
    <dbReference type="NCBI Taxonomy" id="2846777"/>
    <lineage>
        <taxon>Bacteria</taxon>
        <taxon>Pseudomonadati</taxon>
        <taxon>Pseudomonadota</taxon>
        <taxon>Gammaproteobacteria</taxon>
        <taxon>Oceanospirillales</taxon>
        <taxon>Halomonadaceae</taxon>
        <taxon>Billgrantia</taxon>
    </lineage>
</organism>
<gene>
    <name evidence="1" type="ORF">KPL81_09150</name>
</gene>